<feature type="domain" description="FAM192A/Fyv6 N-terminal" evidence="4">
    <location>
        <begin position="5"/>
        <end position="104"/>
    </location>
</feature>
<evidence type="ECO:0000256" key="2">
    <source>
        <dbReference type="ARBA" id="ARBA00023242"/>
    </source>
</evidence>
<dbReference type="GO" id="GO:0005634">
    <property type="term" value="C:nucleus"/>
    <property type="evidence" value="ECO:0007669"/>
    <property type="project" value="UniProtKB-SubCell"/>
</dbReference>
<feature type="region of interest" description="Disordered" evidence="3">
    <location>
        <begin position="1"/>
        <end position="69"/>
    </location>
</feature>
<feature type="compositionally biased region" description="Polar residues" evidence="3">
    <location>
        <begin position="169"/>
        <end position="179"/>
    </location>
</feature>
<dbReference type="OrthoDB" id="75807at2759"/>
<reference evidence="5 6" key="1">
    <citation type="journal article" date="2012" name="Genome Biol.">
        <title>Genome and low-iron response of an oceanic diatom adapted to chronic iron limitation.</title>
        <authorList>
            <person name="Lommer M."/>
            <person name="Specht M."/>
            <person name="Roy A.S."/>
            <person name="Kraemer L."/>
            <person name="Andreson R."/>
            <person name="Gutowska M.A."/>
            <person name="Wolf J."/>
            <person name="Bergner S.V."/>
            <person name="Schilhabel M.B."/>
            <person name="Klostermeier U.C."/>
            <person name="Beiko R.G."/>
            <person name="Rosenstiel P."/>
            <person name="Hippler M."/>
            <person name="Laroche J."/>
        </authorList>
    </citation>
    <scope>NUCLEOTIDE SEQUENCE [LARGE SCALE GENOMIC DNA]</scope>
    <source>
        <strain evidence="5 6">CCMP1005</strain>
    </source>
</reference>
<dbReference type="PANTHER" id="PTHR13495">
    <property type="entry name" value="NEFA-INTERACTING NUCLEAR PROTEIN NIP30"/>
    <property type="match status" value="1"/>
</dbReference>
<feature type="compositionally biased region" description="Polar residues" evidence="3">
    <location>
        <begin position="1"/>
        <end position="17"/>
    </location>
</feature>
<evidence type="ECO:0000256" key="3">
    <source>
        <dbReference type="SAM" id="MobiDB-lite"/>
    </source>
</evidence>
<accession>K0R338</accession>
<organism evidence="5 6">
    <name type="scientific">Thalassiosira oceanica</name>
    <name type="common">Marine diatom</name>
    <dbReference type="NCBI Taxonomy" id="159749"/>
    <lineage>
        <taxon>Eukaryota</taxon>
        <taxon>Sar</taxon>
        <taxon>Stramenopiles</taxon>
        <taxon>Ochrophyta</taxon>
        <taxon>Bacillariophyta</taxon>
        <taxon>Coscinodiscophyceae</taxon>
        <taxon>Thalassiosirophycidae</taxon>
        <taxon>Thalassiosirales</taxon>
        <taxon>Thalassiosiraceae</taxon>
        <taxon>Thalassiosira</taxon>
    </lineage>
</organism>
<comment type="subcellular location">
    <subcellularLocation>
        <location evidence="1">Nucleus</location>
    </subcellularLocation>
</comment>
<dbReference type="EMBL" id="AGNL01047229">
    <property type="protein sequence ID" value="EJK47198.1"/>
    <property type="molecule type" value="Genomic_DNA"/>
</dbReference>
<proteinExistence type="predicted"/>
<dbReference type="eggNOG" id="ENOG502QYU6">
    <property type="taxonomic scope" value="Eukaryota"/>
</dbReference>
<feature type="compositionally biased region" description="Basic and acidic residues" evidence="3">
    <location>
        <begin position="156"/>
        <end position="168"/>
    </location>
</feature>
<keyword evidence="6" id="KW-1185">Reference proteome</keyword>
<evidence type="ECO:0000259" key="4">
    <source>
        <dbReference type="Pfam" id="PF10187"/>
    </source>
</evidence>
<keyword evidence="2" id="KW-0539">Nucleus</keyword>
<dbReference type="AlphaFoldDB" id="K0R338"/>
<dbReference type="Proteomes" id="UP000266841">
    <property type="component" value="Unassembled WGS sequence"/>
</dbReference>
<comment type="caution">
    <text evidence="5">The sequence shown here is derived from an EMBL/GenBank/DDBJ whole genome shotgun (WGS) entry which is preliminary data.</text>
</comment>
<feature type="region of interest" description="Disordered" evidence="3">
    <location>
        <begin position="145"/>
        <end position="208"/>
    </location>
</feature>
<gene>
    <name evidence="5" type="ORF">THAOC_34101</name>
</gene>
<evidence type="ECO:0000256" key="1">
    <source>
        <dbReference type="ARBA" id="ARBA00004123"/>
    </source>
</evidence>
<sequence length="208" mass="22677">MSLSFVKSAVLSSSDGISHNEEKTIDSKETQAARSRSSAAKPLFEQLKANQDADQEREDEFQKSLRGMRPLDEEDCAHLDAIQRGRLEKEDNVKKGIEREVAMFNAAKESRSLTLTVAEGDTSEPTAFAGREALTFQKKRTAPVVRPVFKVKRKRRDTETEPKAETTKNAEQSNTQSTRAAEDGSVGSSDDGGGGALGGLMCYGSDSE</sequence>
<protein>
    <recommendedName>
        <fullName evidence="4">FAM192A/Fyv6 N-terminal domain-containing protein</fullName>
    </recommendedName>
</protein>
<dbReference type="InterPro" id="IPR039845">
    <property type="entry name" value="FAM192A"/>
</dbReference>
<dbReference type="InterPro" id="IPR019331">
    <property type="entry name" value="FAM192A/Fyv6_N"/>
</dbReference>
<dbReference type="PANTHER" id="PTHR13495:SF0">
    <property type="entry name" value="PSME3-INTERACTING PROTEIN"/>
    <property type="match status" value="1"/>
</dbReference>
<feature type="compositionally biased region" description="Basic and acidic residues" evidence="3">
    <location>
        <begin position="18"/>
        <end position="31"/>
    </location>
</feature>
<evidence type="ECO:0000313" key="6">
    <source>
        <dbReference type="Proteomes" id="UP000266841"/>
    </source>
</evidence>
<name>K0R338_THAOC</name>
<dbReference type="Pfam" id="PF10187">
    <property type="entry name" value="FAM192A_Fyv6_N"/>
    <property type="match status" value="1"/>
</dbReference>
<evidence type="ECO:0000313" key="5">
    <source>
        <dbReference type="EMBL" id="EJK47198.1"/>
    </source>
</evidence>